<accession>A0A8A4TQL0</accession>
<dbReference type="Pfam" id="PF12978">
    <property type="entry name" value="DUF3862"/>
    <property type="match status" value="1"/>
</dbReference>
<keyword evidence="1" id="KW-0732">Signal</keyword>
<dbReference type="InterPro" id="IPR037873">
    <property type="entry name" value="BamE-like"/>
</dbReference>
<dbReference type="Proteomes" id="UP000663929">
    <property type="component" value="Chromosome"/>
</dbReference>
<dbReference type="EMBL" id="CP071793">
    <property type="protein sequence ID" value="QTD51288.1"/>
    <property type="molecule type" value="Genomic_DNA"/>
</dbReference>
<reference evidence="2" key="1">
    <citation type="submission" date="2021-03" db="EMBL/GenBank/DDBJ databases">
        <title>Acanthopleuribacteraceae sp. M133.</title>
        <authorList>
            <person name="Wang G."/>
        </authorList>
    </citation>
    <scope>NUCLEOTIDE SEQUENCE</scope>
    <source>
        <strain evidence="2">M133</strain>
    </source>
</reference>
<evidence type="ECO:0000256" key="1">
    <source>
        <dbReference type="ARBA" id="ARBA00022729"/>
    </source>
</evidence>
<dbReference type="InterPro" id="IPR024418">
    <property type="entry name" value="DUF3862"/>
</dbReference>
<dbReference type="Gene3D" id="3.30.1450.10">
    <property type="match status" value="1"/>
</dbReference>
<protein>
    <submittedName>
        <fullName evidence="2">DUF3862 domain-containing protein</fullName>
    </submittedName>
</protein>
<dbReference type="KEGG" id="scor:J3U87_02370"/>
<name>A0A8A4TQL0_SULCO</name>
<keyword evidence="3" id="KW-1185">Reference proteome</keyword>
<organism evidence="2 3">
    <name type="scientific">Sulfidibacter corallicola</name>
    <dbReference type="NCBI Taxonomy" id="2818388"/>
    <lineage>
        <taxon>Bacteria</taxon>
        <taxon>Pseudomonadati</taxon>
        <taxon>Acidobacteriota</taxon>
        <taxon>Holophagae</taxon>
        <taxon>Acanthopleuribacterales</taxon>
        <taxon>Acanthopleuribacteraceae</taxon>
        <taxon>Sulfidibacter</taxon>
    </lineage>
</organism>
<evidence type="ECO:0000313" key="3">
    <source>
        <dbReference type="Proteomes" id="UP000663929"/>
    </source>
</evidence>
<evidence type="ECO:0000313" key="2">
    <source>
        <dbReference type="EMBL" id="QTD51288.1"/>
    </source>
</evidence>
<sequence>MSCSSLSLLRPIAKRLGHLVLMAVLCFLLACGGKISRENYEKIESNMTKQQVVDILGEPSETEGTKVGPFETTRYTWETKEVRITIQFLKDKVKLKDIKNLN</sequence>
<dbReference type="RefSeq" id="WP_237381420.1">
    <property type="nucleotide sequence ID" value="NZ_CP071793.1"/>
</dbReference>
<proteinExistence type="predicted"/>
<gene>
    <name evidence="2" type="ORF">J3U87_02370</name>
</gene>
<dbReference type="AlphaFoldDB" id="A0A8A4TQL0"/>